<dbReference type="InterPro" id="IPR014182">
    <property type="entry name" value="ADH_Zn_typ-1"/>
</dbReference>
<dbReference type="GO" id="GO:0008270">
    <property type="term" value="F:zinc ion binding"/>
    <property type="evidence" value="ECO:0007669"/>
    <property type="project" value="InterPro"/>
</dbReference>
<dbReference type="InterPro" id="IPR020843">
    <property type="entry name" value="ER"/>
</dbReference>
<dbReference type="RefSeq" id="WP_092319433.1">
    <property type="nucleotide sequence ID" value="NZ_FNTJ01000002.1"/>
</dbReference>
<name>A0A1H4WRU7_9PSED</name>
<dbReference type="Gene3D" id="3.90.180.10">
    <property type="entry name" value="Medium-chain alcohol dehydrogenases, catalytic domain"/>
    <property type="match status" value="1"/>
</dbReference>
<dbReference type="NCBIfam" id="TIGR02817">
    <property type="entry name" value="adh_fam_1"/>
    <property type="match status" value="1"/>
</dbReference>
<feature type="domain" description="Enoyl reductase (ER)" evidence="3">
    <location>
        <begin position="10"/>
        <end position="334"/>
    </location>
</feature>
<dbReference type="InterPro" id="IPR036291">
    <property type="entry name" value="NAD(P)-bd_dom_sf"/>
</dbReference>
<dbReference type="AlphaFoldDB" id="A0A1H4WRU7"/>
<accession>A0A1H4WRU7</accession>
<dbReference type="CDD" id="cd08252">
    <property type="entry name" value="AL_MDR"/>
    <property type="match status" value="1"/>
</dbReference>
<evidence type="ECO:0000313" key="4">
    <source>
        <dbReference type="EMBL" id="SEC95341.1"/>
    </source>
</evidence>
<dbReference type="SMART" id="SM00829">
    <property type="entry name" value="PKS_ER"/>
    <property type="match status" value="1"/>
</dbReference>
<dbReference type="InterPro" id="IPR013154">
    <property type="entry name" value="ADH-like_N"/>
</dbReference>
<organism evidence="4 5">
    <name type="scientific">Pseudomonas saponiphila</name>
    <dbReference type="NCBI Taxonomy" id="556534"/>
    <lineage>
        <taxon>Bacteria</taxon>
        <taxon>Pseudomonadati</taxon>
        <taxon>Pseudomonadota</taxon>
        <taxon>Gammaproteobacteria</taxon>
        <taxon>Pseudomonadales</taxon>
        <taxon>Pseudomonadaceae</taxon>
        <taxon>Pseudomonas</taxon>
    </lineage>
</organism>
<dbReference type="PANTHER" id="PTHR44154:SF1">
    <property type="entry name" value="QUINONE OXIDOREDUCTASE"/>
    <property type="match status" value="1"/>
</dbReference>
<keyword evidence="2" id="KW-0862">Zinc</keyword>
<evidence type="ECO:0000313" key="5">
    <source>
        <dbReference type="Proteomes" id="UP000198982"/>
    </source>
</evidence>
<dbReference type="GO" id="GO:0016491">
    <property type="term" value="F:oxidoreductase activity"/>
    <property type="evidence" value="ECO:0007669"/>
    <property type="project" value="UniProtKB-KW"/>
</dbReference>
<keyword evidence="2" id="KW-0479">Metal-binding</keyword>
<dbReference type="PANTHER" id="PTHR44154">
    <property type="entry name" value="QUINONE OXIDOREDUCTASE"/>
    <property type="match status" value="1"/>
</dbReference>
<dbReference type="EMBL" id="FNTJ01000002">
    <property type="protein sequence ID" value="SEC95341.1"/>
    <property type="molecule type" value="Genomic_DNA"/>
</dbReference>
<dbReference type="InterPro" id="IPR051603">
    <property type="entry name" value="Zinc-ADH_QOR/CCCR"/>
</dbReference>
<dbReference type="Gene3D" id="3.40.50.720">
    <property type="entry name" value="NAD(P)-binding Rossmann-like Domain"/>
    <property type="match status" value="1"/>
</dbReference>
<keyword evidence="5" id="KW-1185">Reference proteome</keyword>
<protein>
    <recommendedName>
        <fullName evidence="2">Zinc-type alcohol dehydrogenase-like protein</fullName>
    </recommendedName>
</protein>
<dbReference type="InterPro" id="IPR011032">
    <property type="entry name" value="GroES-like_sf"/>
</dbReference>
<dbReference type="Pfam" id="PF13602">
    <property type="entry name" value="ADH_zinc_N_2"/>
    <property type="match status" value="1"/>
</dbReference>
<keyword evidence="2" id="KW-0560">Oxidoreductase</keyword>
<dbReference type="Pfam" id="PF08240">
    <property type="entry name" value="ADH_N"/>
    <property type="match status" value="1"/>
</dbReference>
<sequence length="344" mass="37136">MKAIAYLKGSSLSDPQALYDLDQAEPVLEPHDLLVAVEAVSVNPLDTKVRAGMVRVPEHVRTLGWDASGVVRAVGSAVTLFAPGDAVFYAGTFTRDGANAELHRVDERLVGHKPERLSFAQAAAMPLTGLTAWQLLFERLGRVPGDLSRQGTLLIVGGAGGVGSVLIQLARQLTGMTVIATASRPDSRQWCLDLGAHQVLDHSRSLVPQVAALDLPPLSHIAALTHTARHYAELSEIIAPHGHLALIDDHDFFDALPLKAKSVSLHWEMVFTRALFQTPDMIEQHHILNRLAQLLDQGVIRSTLNEVISPFNADSLRRAHARVEQGGLSGKVVVAREAQPSASL</sequence>
<gene>
    <name evidence="4" type="ORF">SAMN05216178_5535</name>
</gene>
<dbReference type="SUPFAM" id="SSF50129">
    <property type="entry name" value="GroES-like"/>
    <property type="match status" value="1"/>
</dbReference>
<evidence type="ECO:0000256" key="1">
    <source>
        <dbReference type="ARBA" id="ARBA00022857"/>
    </source>
</evidence>
<proteinExistence type="inferred from homology"/>
<comment type="similarity">
    <text evidence="2">Belongs to the zinc-containing alcohol dehydrogenase family. Quinone oxidoreductase subfamily.</text>
</comment>
<dbReference type="Proteomes" id="UP000198982">
    <property type="component" value="Unassembled WGS sequence"/>
</dbReference>
<evidence type="ECO:0000256" key="2">
    <source>
        <dbReference type="RuleBase" id="RU364000"/>
    </source>
</evidence>
<evidence type="ECO:0000259" key="3">
    <source>
        <dbReference type="SMART" id="SM00829"/>
    </source>
</evidence>
<reference evidence="5" key="1">
    <citation type="submission" date="2016-10" db="EMBL/GenBank/DDBJ databases">
        <authorList>
            <person name="Varghese N."/>
            <person name="Submissions S."/>
        </authorList>
    </citation>
    <scope>NUCLEOTIDE SEQUENCE [LARGE SCALE GENOMIC DNA]</scope>
    <source>
        <strain evidence="5">DSM 9751</strain>
    </source>
</reference>
<dbReference type="SUPFAM" id="SSF51735">
    <property type="entry name" value="NAD(P)-binding Rossmann-fold domains"/>
    <property type="match status" value="1"/>
</dbReference>
<keyword evidence="1" id="KW-0521">NADP</keyword>